<dbReference type="GO" id="GO:0005667">
    <property type="term" value="C:transcription regulator complex"/>
    <property type="evidence" value="ECO:0007669"/>
    <property type="project" value="InterPro"/>
</dbReference>
<dbReference type="PANTHER" id="PTHR13055:SF12">
    <property type="entry name" value="LD40707P"/>
    <property type="match status" value="1"/>
</dbReference>
<evidence type="ECO:0000256" key="6">
    <source>
        <dbReference type="ARBA" id="ARBA00023015"/>
    </source>
</evidence>
<evidence type="ECO:0000256" key="8">
    <source>
        <dbReference type="ARBA" id="ARBA00023242"/>
    </source>
</evidence>
<evidence type="ECO:0000313" key="12">
    <source>
        <dbReference type="EMBL" id="ARK19991.1"/>
    </source>
</evidence>
<dbReference type="InterPro" id="IPR036578">
    <property type="entry name" value="SMAD_MH1_sf"/>
</dbReference>
<feature type="compositionally biased region" description="Basic and acidic residues" evidence="9">
    <location>
        <begin position="610"/>
        <end position="624"/>
    </location>
</feature>
<evidence type="ECO:0000256" key="4">
    <source>
        <dbReference type="ARBA" id="ARBA00022729"/>
    </source>
</evidence>
<evidence type="ECO:0000256" key="2">
    <source>
        <dbReference type="ARBA" id="ARBA00004479"/>
    </source>
</evidence>
<feature type="region of interest" description="Disordered" evidence="9">
    <location>
        <begin position="610"/>
        <end position="647"/>
    </location>
</feature>
<feature type="domain" description="MH1" evidence="11">
    <location>
        <begin position="12"/>
        <end position="140"/>
    </location>
</feature>
<keyword evidence="3 10" id="KW-0812">Transmembrane</keyword>
<evidence type="ECO:0000256" key="5">
    <source>
        <dbReference type="ARBA" id="ARBA00022989"/>
    </source>
</evidence>
<dbReference type="GO" id="GO:0016020">
    <property type="term" value="C:membrane"/>
    <property type="evidence" value="ECO:0007669"/>
    <property type="project" value="UniProtKB-SubCell"/>
</dbReference>
<dbReference type="AlphaFoldDB" id="A0A1W6EW90"/>
<evidence type="ECO:0000256" key="10">
    <source>
        <dbReference type="SAM" id="Phobius"/>
    </source>
</evidence>
<keyword evidence="6" id="KW-0805">Transcription regulation</keyword>
<keyword evidence="7" id="KW-0804">Transcription</keyword>
<accession>A0A1W6EW90</accession>
<evidence type="ECO:0000256" key="3">
    <source>
        <dbReference type="ARBA" id="ARBA00022692"/>
    </source>
</evidence>
<dbReference type="PROSITE" id="PS51075">
    <property type="entry name" value="MH1"/>
    <property type="match status" value="1"/>
</dbReference>
<protein>
    <submittedName>
        <fullName evidence="12">Plexin domain-containing protein 2-like protein</fullName>
    </submittedName>
</protein>
<dbReference type="PANTHER" id="PTHR13055">
    <property type="entry name" value="TUMOR ENDOTHELIAL MARKER 7 RELATED"/>
    <property type="match status" value="1"/>
</dbReference>
<evidence type="ECO:0000256" key="1">
    <source>
        <dbReference type="ARBA" id="ARBA00004123"/>
    </source>
</evidence>
<feature type="region of interest" description="Disordered" evidence="9">
    <location>
        <begin position="181"/>
        <end position="246"/>
    </location>
</feature>
<dbReference type="SMART" id="SM00523">
    <property type="entry name" value="DWA"/>
    <property type="match status" value="1"/>
</dbReference>
<dbReference type="GO" id="GO:0006355">
    <property type="term" value="P:regulation of DNA-templated transcription"/>
    <property type="evidence" value="ECO:0007669"/>
    <property type="project" value="InterPro"/>
</dbReference>
<dbReference type="Pfam" id="PF03165">
    <property type="entry name" value="MH1"/>
    <property type="match status" value="1"/>
</dbReference>
<reference evidence="12" key="1">
    <citation type="submission" date="2017-02" db="EMBL/GenBank/DDBJ databases">
        <title>Parasitoid Jewel Wasp Mounts Multi-Pronged Neurochemical Attack to Hijack a Host Brain.</title>
        <authorList>
            <person name="Arvidson R.S."/>
            <person name="Kaiser M."/>
            <person name="Libersat F."/>
            <person name="Adams M.E."/>
        </authorList>
    </citation>
    <scope>NUCLEOTIDE SEQUENCE</scope>
    <source>
        <strain evidence="12">209</strain>
    </source>
</reference>
<keyword evidence="4" id="KW-0732">Signal</keyword>
<keyword evidence="10" id="KW-0472">Membrane</keyword>
<evidence type="ECO:0000259" key="11">
    <source>
        <dbReference type="PROSITE" id="PS51075"/>
    </source>
</evidence>
<sequence>MMTSMLPSFNPPIVKRLLGWKKAEGEDKWSEKAVKSLVKKLKKSAGLEELEKAITTQSCNTKCITIPRPSPGGVGENGVQGVRGKGLPHVIYCRLWRWPDLQSHHELRAIEHCEYAFTQKRDEVCVNPYHYQRIQTPALPVILVPRHNLAGDESVLYNTSLEELSVSVPENTNFHATLNHQHHNQQGIPQSPQQQQQQQTVFNTTSTSGNLSYSTDNGTTALYSKPTTTTEPAASSIKPEVSKPKTNPVVVSQPMNPTGEQAVQPHVWPNRTMTNMTDKAEDGKNATKVTELTPVTEEGGEKEESVSEIGDISISKFSDVTNKTLSQNNITKTEFDTHQYYNSTFIIDEAVGKKYWVDLDNHPELKVNTLLSQSYRRAATVKLKFDFPFYGHKVRNITIATGGFLYTGEYVHSWLAATQYIAPLMANFDTRLSDNSRVKYADNGTAVTVEWEKVALQDKPKAGAFTFQVTLHQNGDIVFVYSAIPLMVEDIEDTAHPVKVGISDAFIMDRTVFFVRRKTIYEYHRVNFNQQDIKNWTVIYLHALPTCLEMDNCKDCLTKLKKDFDCKWCSQLNQCSTGMFRSRQDWLLKGCDVRNIRDVGNCSATSNTYKEHQEASGIHTHTEETATASEISVKQERPGGSSPLERTRDNMNMGVLGIIGILVVVALVVGLAGWGAYAYRNPHSASGQMLIRYRPSQWSWRRGEARYTAATIHM</sequence>
<proteinExistence type="evidence at transcript level"/>
<evidence type="ECO:0000256" key="9">
    <source>
        <dbReference type="SAM" id="MobiDB-lite"/>
    </source>
</evidence>
<dbReference type="InterPro" id="IPR031152">
    <property type="entry name" value="PLXDC"/>
</dbReference>
<keyword evidence="8" id="KW-0539">Nucleus</keyword>
<dbReference type="InterPro" id="IPR003619">
    <property type="entry name" value="MAD_homology1_Dwarfin-type"/>
</dbReference>
<dbReference type="SUPFAM" id="SSF56366">
    <property type="entry name" value="SMAD MH1 domain"/>
    <property type="match status" value="1"/>
</dbReference>
<dbReference type="Gene3D" id="3.90.520.10">
    <property type="entry name" value="SMAD MH1 domain"/>
    <property type="match status" value="1"/>
</dbReference>
<evidence type="ECO:0000256" key="7">
    <source>
        <dbReference type="ARBA" id="ARBA00023163"/>
    </source>
</evidence>
<feature type="compositionally biased region" description="Polar residues" evidence="9">
    <location>
        <begin position="200"/>
        <end position="233"/>
    </location>
</feature>
<dbReference type="InterPro" id="IPR013019">
    <property type="entry name" value="MAD_homology_MH1"/>
</dbReference>
<dbReference type="GO" id="GO:0005634">
    <property type="term" value="C:nucleus"/>
    <property type="evidence" value="ECO:0007669"/>
    <property type="project" value="UniProtKB-SubCell"/>
</dbReference>
<feature type="compositionally biased region" description="Low complexity" evidence="9">
    <location>
        <begin position="185"/>
        <end position="199"/>
    </location>
</feature>
<feature type="transmembrane region" description="Helical" evidence="10">
    <location>
        <begin position="653"/>
        <end position="679"/>
    </location>
</feature>
<organism evidence="12">
    <name type="scientific">Ampulex compressa</name>
    <name type="common">Emerald cockroach wasp</name>
    <dbReference type="NCBI Taxonomy" id="860918"/>
    <lineage>
        <taxon>Eukaryota</taxon>
        <taxon>Metazoa</taxon>
        <taxon>Ecdysozoa</taxon>
        <taxon>Arthropoda</taxon>
        <taxon>Hexapoda</taxon>
        <taxon>Insecta</taxon>
        <taxon>Pterygota</taxon>
        <taxon>Neoptera</taxon>
        <taxon>Endopterygota</taxon>
        <taxon>Hymenoptera</taxon>
        <taxon>Apocrita</taxon>
        <taxon>Aculeata</taxon>
        <taxon>Apoidea</taxon>
        <taxon>Ampulicidae</taxon>
        <taxon>Ampulicini</taxon>
        <taxon>Ampulex</taxon>
    </lineage>
</organism>
<name>A0A1W6EW90_AMPCP</name>
<dbReference type="EMBL" id="KY563582">
    <property type="protein sequence ID" value="ARK19991.1"/>
    <property type="molecule type" value="mRNA"/>
</dbReference>
<comment type="subcellular location">
    <subcellularLocation>
        <location evidence="2">Membrane</location>
        <topology evidence="2">Single-pass type I membrane protein</topology>
    </subcellularLocation>
    <subcellularLocation>
        <location evidence="1">Nucleus</location>
    </subcellularLocation>
</comment>
<keyword evidence="5 10" id="KW-1133">Transmembrane helix</keyword>